<keyword evidence="3" id="KW-1185">Reference proteome</keyword>
<name>A0ABR2NJR4_9ROSI</name>
<reference evidence="2 3" key="1">
    <citation type="journal article" date="2024" name="G3 (Bethesda)">
        <title>Genome assembly of Hibiscus sabdariffa L. provides insights into metabolisms of medicinal natural products.</title>
        <authorList>
            <person name="Kim T."/>
        </authorList>
    </citation>
    <scope>NUCLEOTIDE SEQUENCE [LARGE SCALE GENOMIC DNA]</scope>
    <source>
        <strain evidence="2">TK-2024</strain>
        <tissue evidence="2">Old leaves</tissue>
    </source>
</reference>
<comment type="caution">
    <text evidence="2">The sequence shown here is derived from an EMBL/GenBank/DDBJ whole genome shotgun (WGS) entry which is preliminary data.</text>
</comment>
<evidence type="ECO:0000256" key="1">
    <source>
        <dbReference type="SAM" id="MobiDB-lite"/>
    </source>
</evidence>
<organism evidence="2 3">
    <name type="scientific">Hibiscus sabdariffa</name>
    <name type="common">roselle</name>
    <dbReference type="NCBI Taxonomy" id="183260"/>
    <lineage>
        <taxon>Eukaryota</taxon>
        <taxon>Viridiplantae</taxon>
        <taxon>Streptophyta</taxon>
        <taxon>Embryophyta</taxon>
        <taxon>Tracheophyta</taxon>
        <taxon>Spermatophyta</taxon>
        <taxon>Magnoliopsida</taxon>
        <taxon>eudicotyledons</taxon>
        <taxon>Gunneridae</taxon>
        <taxon>Pentapetalae</taxon>
        <taxon>rosids</taxon>
        <taxon>malvids</taxon>
        <taxon>Malvales</taxon>
        <taxon>Malvaceae</taxon>
        <taxon>Malvoideae</taxon>
        <taxon>Hibiscus</taxon>
    </lineage>
</organism>
<feature type="region of interest" description="Disordered" evidence="1">
    <location>
        <begin position="1"/>
        <end position="54"/>
    </location>
</feature>
<evidence type="ECO:0000313" key="3">
    <source>
        <dbReference type="Proteomes" id="UP001396334"/>
    </source>
</evidence>
<feature type="compositionally biased region" description="Low complexity" evidence="1">
    <location>
        <begin position="32"/>
        <end position="44"/>
    </location>
</feature>
<sequence>MFASGVEVEGKSEAGSDDNSATKETFGDKVVVEVSTSGVESNGEAEVGSNGNSITTCAGGTVGVKLKKSSLALRKAMLLLESPKLRRKNHMMSGGLSADEHLTGTLARSRRQGRIEELNHEPKERRRSVDKAWKTPCETGAILPTLPQNCKTSSADQKDDESLLVVGINARSPVPQEKQRLRHSFGVFFSSKRKVPNAADPLHNR</sequence>
<dbReference type="Proteomes" id="UP001396334">
    <property type="component" value="Unassembled WGS sequence"/>
</dbReference>
<proteinExistence type="predicted"/>
<accession>A0ABR2NJR4</accession>
<evidence type="ECO:0000313" key="2">
    <source>
        <dbReference type="EMBL" id="KAK8976355.1"/>
    </source>
</evidence>
<dbReference type="EMBL" id="JBBPBN010000134">
    <property type="protein sequence ID" value="KAK8976355.1"/>
    <property type="molecule type" value="Genomic_DNA"/>
</dbReference>
<gene>
    <name evidence="2" type="ORF">V6N11_074230</name>
</gene>
<protein>
    <submittedName>
        <fullName evidence="2">Uncharacterized protein</fullName>
    </submittedName>
</protein>